<reference evidence="1 2" key="1">
    <citation type="submission" date="2024-09" db="EMBL/GenBank/DDBJ databases">
        <authorList>
            <person name="Sun Q."/>
            <person name="Mori K."/>
        </authorList>
    </citation>
    <scope>NUCLEOTIDE SEQUENCE [LARGE SCALE GENOMIC DNA]</scope>
    <source>
        <strain evidence="1 2">CECT 8064</strain>
    </source>
</reference>
<dbReference type="EMBL" id="JBHMEP010000006">
    <property type="protein sequence ID" value="MFB9136669.1"/>
    <property type="molecule type" value="Genomic_DNA"/>
</dbReference>
<name>A0ABV5HQZ7_9VIBR</name>
<dbReference type="Proteomes" id="UP001589645">
    <property type="component" value="Unassembled WGS sequence"/>
</dbReference>
<protein>
    <submittedName>
        <fullName evidence="1">Uncharacterized protein</fullName>
    </submittedName>
</protein>
<sequence>MGFRFIQYLWFTLLAMVLPSQALAYLTLNESEPSSRLLVSRGMATTESHIDRLESASSSVEFETVASAQQRLIRSTWKQNPRIDIDNGLSDSLHFFAPFGAFSVDHRVECNTCWFHQTHANSHRLSSWKETNAFYVALNSQY</sequence>
<proteinExistence type="predicted"/>
<keyword evidence="2" id="KW-1185">Reference proteome</keyword>
<accession>A0ABV5HQZ7</accession>
<evidence type="ECO:0000313" key="2">
    <source>
        <dbReference type="Proteomes" id="UP001589645"/>
    </source>
</evidence>
<evidence type="ECO:0000313" key="1">
    <source>
        <dbReference type="EMBL" id="MFB9136669.1"/>
    </source>
</evidence>
<organism evidence="1 2">
    <name type="scientific">Vibrio olivae</name>
    <dbReference type="NCBI Taxonomy" id="1243002"/>
    <lineage>
        <taxon>Bacteria</taxon>
        <taxon>Pseudomonadati</taxon>
        <taxon>Pseudomonadota</taxon>
        <taxon>Gammaproteobacteria</taxon>
        <taxon>Vibrionales</taxon>
        <taxon>Vibrionaceae</taxon>
        <taxon>Vibrio</taxon>
    </lineage>
</organism>
<gene>
    <name evidence="1" type="ORF">ACFFUV_17005</name>
</gene>
<dbReference type="RefSeq" id="WP_390195003.1">
    <property type="nucleotide sequence ID" value="NZ_JBHMEP010000006.1"/>
</dbReference>
<comment type="caution">
    <text evidence="1">The sequence shown here is derived from an EMBL/GenBank/DDBJ whole genome shotgun (WGS) entry which is preliminary data.</text>
</comment>